<name>A0ABX9W8U3_9ACTN</name>
<evidence type="ECO:0008006" key="4">
    <source>
        <dbReference type="Google" id="ProtNLM"/>
    </source>
</evidence>
<dbReference type="InterPro" id="IPR045713">
    <property type="entry name" value="DUF6069"/>
</dbReference>
<feature type="transmembrane region" description="Helical" evidence="1">
    <location>
        <begin position="62"/>
        <end position="79"/>
    </location>
</feature>
<gene>
    <name evidence="2" type="ORF">EFE23_27715</name>
</gene>
<comment type="caution">
    <text evidence="2">The sequence shown here is derived from an EMBL/GenBank/DDBJ whole genome shotgun (WGS) entry which is preliminary data.</text>
</comment>
<accession>A0ABX9W8U3</accession>
<organism evidence="2 3">
    <name type="scientific">Micromonospora solifontis</name>
    <dbReference type="NCBI Taxonomy" id="2487138"/>
    <lineage>
        <taxon>Bacteria</taxon>
        <taxon>Bacillati</taxon>
        <taxon>Actinomycetota</taxon>
        <taxon>Actinomycetes</taxon>
        <taxon>Micromonosporales</taxon>
        <taxon>Micromonosporaceae</taxon>
        <taxon>Micromonospora</taxon>
    </lineage>
</organism>
<evidence type="ECO:0000313" key="2">
    <source>
        <dbReference type="EMBL" id="RNL84140.1"/>
    </source>
</evidence>
<evidence type="ECO:0000313" key="3">
    <source>
        <dbReference type="Proteomes" id="UP000280698"/>
    </source>
</evidence>
<reference evidence="2 3" key="1">
    <citation type="submission" date="2018-11" db="EMBL/GenBank/DDBJ databases">
        <title>Micromonospora sp. PPF5-17, a new actinomycetes isolated from a hot spring soil.</title>
        <authorList>
            <person name="Thawai C."/>
        </authorList>
    </citation>
    <scope>NUCLEOTIDE SEQUENCE [LARGE SCALE GENOMIC DNA]</scope>
    <source>
        <strain evidence="2 3">PPF5-17</strain>
    </source>
</reference>
<dbReference type="Proteomes" id="UP000280698">
    <property type="component" value="Unassembled WGS sequence"/>
</dbReference>
<keyword evidence="1" id="KW-1133">Transmembrane helix</keyword>
<keyword evidence="1" id="KW-0472">Membrane</keyword>
<evidence type="ECO:0000256" key="1">
    <source>
        <dbReference type="SAM" id="Phobius"/>
    </source>
</evidence>
<proteinExistence type="predicted"/>
<dbReference type="Pfam" id="PF19545">
    <property type="entry name" value="DUF6069"/>
    <property type="match status" value="1"/>
</dbReference>
<dbReference type="EMBL" id="RJLN01000180">
    <property type="protein sequence ID" value="RNL84140.1"/>
    <property type="molecule type" value="Genomic_DNA"/>
</dbReference>
<feature type="transmembrane region" description="Helical" evidence="1">
    <location>
        <begin position="91"/>
        <end position="109"/>
    </location>
</feature>
<protein>
    <recommendedName>
        <fullName evidence="4">DUF998 domain-containing protein</fullName>
    </recommendedName>
</protein>
<sequence length="128" mass="13011">MPVLIWLVAVSVAGCDLRVADPSGRPALRVEPGAVVVLALIAAAAGWGLLALLERFTRAARAVWLVAALSLILVSFLPLTGSGTAPATREVLGLMHVAVAAAVVPTMAFTSPGGRRGSSATREVPACC</sequence>
<keyword evidence="3" id="KW-1185">Reference proteome</keyword>
<feature type="transmembrane region" description="Helical" evidence="1">
    <location>
        <begin position="30"/>
        <end position="50"/>
    </location>
</feature>
<keyword evidence="1" id="KW-0812">Transmembrane</keyword>